<dbReference type="AlphaFoldDB" id="A0A0G1C4R4"/>
<evidence type="ECO:0000313" key="3">
    <source>
        <dbReference type="Proteomes" id="UP000034213"/>
    </source>
</evidence>
<keyword evidence="1" id="KW-1133">Transmembrane helix</keyword>
<dbReference type="Proteomes" id="UP000034213">
    <property type="component" value="Unassembled WGS sequence"/>
</dbReference>
<protein>
    <submittedName>
        <fullName evidence="2">Transglutaminase domain-containing protein</fullName>
    </submittedName>
</protein>
<name>A0A0G1C4R4_9BACT</name>
<keyword evidence="1" id="KW-0812">Transmembrane</keyword>
<organism evidence="2 3">
    <name type="scientific">Candidatus Beckwithbacteria bacterium GW2011_GWA2_43_10</name>
    <dbReference type="NCBI Taxonomy" id="1618369"/>
    <lineage>
        <taxon>Bacteria</taxon>
        <taxon>Candidatus Beckwithiibacteriota</taxon>
    </lineage>
</organism>
<proteinExistence type="predicted"/>
<evidence type="ECO:0000256" key="1">
    <source>
        <dbReference type="SAM" id="Phobius"/>
    </source>
</evidence>
<dbReference type="SUPFAM" id="SSF81296">
    <property type="entry name" value="E set domains"/>
    <property type="match status" value="1"/>
</dbReference>
<sequence length="303" mass="33827">MRFSTRLLHWFYQLSWKKVIGLSLFLLIVVMVPISIQVANNRTRTKSEAALIQPSVQPVTTAFQTPTGPPKIYLVDHFFGKVGDSVLIHGENLGGLHQQSSVVLAGQKISEENLVSWTGKYIEFKVPANARSGRVEINILGQRTSWPGIFFVTDDSVQTEINLNKSNSDPNLANLTGTNLEGGQELLVWLLIINGDGELKLTAGSGLTMTQTTMSLPLGKIYEVKLGLGKNLTQLLKVEKNDIQVVGIARAELSTGDGRLIPLKVKKFNLWVALLIFTEIKKLLSYFHNWLKDYQRIKQMALW</sequence>
<dbReference type="STRING" id="1618369.UV54_C0006G0014"/>
<evidence type="ECO:0000313" key="2">
    <source>
        <dbReference type="EMBL" id="KKS80439.1"/>
    </source>
</evidence>
<keyword evidence="1" id="KW-0472">Membrane</keyword>
<dbReference type="EMBL" id="LCEW01000006">
    <property type="protein sequence ID" value="KKS80439.1"/>
    <property type="molecule type" value="Genomic_DNA"/>
</dbReference>
<reference evidence="2 3" key="1">
    <citation type="journal article" date="2015" name="Nature">
        <title>rRNA introns, odd ribosomes, and small enigmatic genomes across a large radiation of phyla.</title>
        <authorList>
            <person name="Brown C.T."/>
            <person name="Hug L.A."/>
            <person name="Thomas B.C."/>
            <person name="Sharon I."/>
            <person name="Castelle C.J."/>
            <person name="Singh A."/>
            <person name="Wilkins M.J."/>
            <person name="Williams K.H."/>
            <person name="Banfield J.F."/>
        </authorList>
    </citation>
    <scope>NUCLEOTIDE SEQUENCE [LARGE SCALE GENOMIC DNA]</scope>
</reference>
<dbReference type="InterPro" id="IPR014756">
    <property type="entry name" value="Ig_E-set"/>
</dbReference>
<comment type="caution">
    <text evidence="2">The sequence shown here is derived from an EMBL/GenBank/DDBJ whole genome shotgun (WGS) entry which is preliminary data.</text>
</comment>
<dbReference type="InterPro" id="IPR013783">
    <property type="entry name" value="Ig-like_fold"/>
</dbReference>
<gene>
    <name evidence="2" type="ORF">UV54_C0006G0014</name>
</gene>
<feature type="transmembrane region" description="Helical" evidence="1">
    <location>
        <begin position="20"/>
        <end position="39"/>
    </location>
</feature>
<dbReference type="Gene3D" id="2.60.40.10">
    <property type="entry name" value="Immunoglobulins"/>
    <property type="match status" value="1"/>
</dbReference>
<accession>A0A0G1C4R4</accession>